<evidence type="ECO:0000259" key="12">
    <source>
        <dbReference type="Pfam" id="PF02776"/>
    </source>
</evidence>
<dbReference type="PANTHER" id="PTHR18968">
    <property type="entry name" value="THIAMINE PYROPHOSPHATE ENZYMES"/>
    <property type="match status" value="1"/>
</dbReference>
<dbReference type="Proteomes" id="UP001651880">
    <property type="component" value="Unassembled WGS sequence"/>
</dbReference>
<keyword evidence="7 9" id="KW-0100">Branched-chain amino acid biosynthesis</keyword>
<sequence>MIAAEAIIKCLRREGVEVVFGYPGGAVLPIYEYLRQSNIRHVLTRHEQAAGHSASGYARAAGKTGACIVTSDPGATNLITAVANAYMDSTPIVAITGQVRSGLIGKDVFQEADIIGSTASFTKHSYLIKDAEEIPRIIKEAFHIASTGRPGPVLIDIPVDIQNREIDFECPKEVNIRGYKPNINGHKLQIRKAVEAIKRSKRPLICLGGGVISAKAQKEVEEFIEKGKIPAVHTLMGKGSIKDKNLYYLGLIGSHGSCHCNKALANADVLVLVGARAADRAIRDKSLFSHGATIIHIDIDPAEIGKTLNSMIPVVGDAKNILKQMTQHMEPLDTQEWIQEINSWKKEGDNGSKHSIGVDPRDVMSILSGKVDMNAILTADVGQNQIWAAHNFIIDGDRKFITSGGLGTMGYAIPAAIGAKIGEPNRQAIAVMGDGSFQMSFNELGTLIQENLKILFLMFNNSRLGMVRELQTNARWDTFGIELPNNPDFMKIFEAYGLQGARVKTNDEFKSALDKALISDKSFLIECIVDPNLSTL</sequence>
<evidence type="ECO:0000256" key="9">
    <source>
        <dbReference type="RuleBase" id="RU003591"/>
    </source>
</evidence>
<evidence type="ECO:0000313" key="14">
    <source>
        <dbReference type="Proteomes" id="UP001651880"/>
    </source>
</evidence>
<dbReference type="Pfam" id="PF02775">
    <property type="entry name" value="TPP_enzyme_C"/>
    <property type="match status" value="1"/>
</dbReference>
<keyword evidence="5 9" id="KW-0028">Amino-acid biosynthesis</keyword>
<name>A0ABT1NF95_9FIRM</name>
<comment type="caution">
    <text evidence="13">The sequence shown here is derived from an EMBL/GenBank/DDBJ whole genome shotgun (WGS) entry which is preliminary data.</text>
</comment>
<dbReference type="PROSITE" id="PS00187">
    <property type="entry name" value="TPP_ENZYMES"/>
    <property type="match status" value="1"/>
</dbReference>
<dbReference type="SUPFAM" id="SSF52467">
    <property type="entry name" value="DHS-like NAD/FAD-binding domain"/>
    <property type="match status" value="1"/>
</dbReference>
<evidence type="ECO:0000256" key="8">
    <source>
        <dbReference type="ARBA" id="ARBA00048670"/>
    </source>
</evidence>
<evidence type="ECO:0000256" key="1">
    <source>
        <dbReference type="ARBA" id="ARBA00004974"/>
    </source>
</evidence>
<dbReference type="Gene3D" id="3.40.50.1220">
    <property type="entry name" value="TPP-binding domain"/>
    <property type="match status" value="1"/>
</dbReference>
<dbReference type="RefSeq" id="WP_255227425.1">
    <property type="nucleotide sequence ID" value="NZ_JAJEKE010000008.1"/>
</dbReference>
<dbReference type="InterPro" id="IPR012000">
    <property type="entry name" value="Thiamin_PyroP_enz_cen_dom"/>
</dbReference>
<proteinExistence type="inferred from homology"/>
<keyword evidence="14" id="KW-1185">Reference proteome</keyword>
<dbReference type="Gene3D" id="3.40.50.970">
    <property type="match status" value="2"/>
</dbReference>
<comment type="cofactor">
    <cofactor evidence="9">
        <name>Mg(2+)</name>
        <dbReference type="ChEBI" id="CHEBI:18420"/>
    </cofactor>
    <text evidence="9">Binds 1 Mg(2+) ion per subunit.</text>
</comment>
<comment type="pathway">
    <text evidence="2 9">Amino-acid biosynthesis; L-valine biosynthesis; L-valine from pyruvate: step 1/4.</text>
</comment>
<dbReference type="InterPro" id="IPR012001">
    <property type="entry name" value="Thiamin_PyroP_enz_TPP-bd_dom"/>
</dbReference>
<dbReference type="NCBIfam" id="TIGR00118">
    <property type="entry name" value="acolac_lg"/>
    <property type="match status" value="1"/>
</dbReference>
<feature type="domain" description="Thiamine pyrophosphate enzyme N-terminal TPP-binding" evidence="12">
    <location>
        <begin position="3"/>
        <end position="114"/>
    </location>
</feature>
<keyword evidence="9" id="KW-0479">Metal-binding</keyword>
<dbReference type="EMBL" id="JAJEKE010000008">
    <property type="protein sequence ID" value="MCQ1529903.1"/>
    <property type="molecule type" value="Genomic_DNA"/>
</dbReference>
<evidence type="ECO:0000256" key="4">
    <source>
        <dbReference type="ARBA" id="ARBA00013145"/>
    </source>
</evidence>
<feature type="domain" description="Thiamine pyrophosphate enzyme central" evidence="10">
    <location>
        <begin position="190"/>
        <end position="324"/>
    </location>
</feature>
<gene>
    <name evidence="13" type="primary">ilvB</name>
    <name evidence="13" type="ORF">LJD61_10155</name>
</gene>
<accession>A0ABT1NF95</accession>
<evidence type="ECO:0000256" key="5">
    <source>
        <dbReference type="ARBA" id="ARBA00022605"/>
    </source>
</evidence>
<reference evidence="13 14" key="1">
    <citation type="submission" date="2021-10" db="EMBL/GenBank/DDBJ databases">
        <title>Lutispora strain m25 sp. nov., a thermophilic, non-spore-forming bacterium isolated from a lab-scale methanogenic bioreactor digesting anaerobic sludge.</title>
        <authorList>
            <person name="El Houari A."/>
            <person name="Mcdonald J."/>
        </authorList>
    </citation>
    <scope>NUCLEOTIDE SEQUENCE [LARGE SCALE GENOMIC DNA]</scope>
    <source>
        <strain evidence="14">m25</strain>
    </source>
</reference>
<dbReference type="Pfam" id="PF00205">
    <property type="entry name" value="TPP_enzyme_M"/>
    <property type="match status" value="1"/>
</dbReference>
<comment type="pathway">
    <text evidence="1 9">Amino-acid biosynthesis; L-isoleucine biosynthesis; L-isoleucine from 2-oxobutanoate: step 1/4.</text>
</comment>
<dbReference type="InterPro" id="IPR011766">
    <property type="entry name" value="TPP_enzyme_TPP-bd"/>
</dbReference>
<comment type="catalytic activity">
    <reaction evidence="8 9">
        <text>2 pyruvate + H(+) = (2S)-2-acetolactate + CO2</text>
        <dbReference type="Rhea" id="RHEA:25249"/>
        <dbReference type="ChEBI" id="CHEBI:15361"/>
        <dbReference type="ChEBI" id="CHEBI:15378"/>
        <dbReference type="ChEBI" id="CHEBI:16526"/>
        <dbReference type="ChEBI" id="CHEBI:58476"/>
        <dbReference type="EC" id="2.2.1.6"/>
    </reaction>
</comment>
<keyword evidence="9" id="KW-0460">Magnesium</keyword>
<evidence type="ECO:0000259" key="11">
    <source>
        <dbReference type="Pfam" id="PF02775"/>
    </source>
</evidence>
<keyword evidence="9 13" id="KW-0808">Transferase</keyword>
<evidence type="ECO:0000256" key="6">
    <source>
        <dbReference type="ARBA" id="ARBA00023052"/>
    </source>
</evidence>
<dbReference type="EC" id="2.2.1.6" evidence="4 9"/>
<dbReference type="GO" id="GO:0003984">
    <property type="term" value="F:acetolactate synthase activity"/>
    <property type="evidence" value="ECO:0007669"/>
    <property type="project" value="UniProtKB-EC"/>
</dbReference>
<dbReference type="Pfam" id="PF02776">
    <property type="entry name" value="TPP_enzyme_N"/>
    <property type="match status" value="1"/>
</dbReference>
<evidence type="ECO:0000259" key="10">
    <source>
        <dbReference type="Pfam" id="PF00205"/>
    </source>
</evidence>
<feature type="domain" description="Thiamine pyrophosphate enzyme TPP-binding" evidence="11">
    <location>
        <begin position="380"/>
        <end position="527"/>
    </location>
</feature>
<evidence type="ECO:0000313" key="13">
    <source>
        <dbReference type="EMBL" id="MCQ1529903.1"/>
    </source>
</evidence>
<comment type="similarity">
    <text evidence="3 9">Belongs to the TPP enzyme family.</text>
</comment>
<organism evidence="13 14">
    <name type="scientific">Lutispora saccharofermentans</name>
    <dbReference type="NCBI Taxonomy" id="3024236"/>
    <lineage>
        <taxon>Bacteria</taxon>
        <taxon>Bacillati</taxon>
        <taxon>Bacillota</taxon>
        <taxon>Clostridia</taxon>
        <taxon>Lutisporales</taxon>
        <taxon>Lutisporaceae</taxon>
        <taxon>Lutispora</taxon>
    </lineage>
</organism>
<dbReference type="InterPro" id="IPR029061">
    <property type="entry name" value="THDP-binding"/>
</dbReference>
<evidence type="ECO:0000256" key="2">
    <source>
        <dbReference type="ARBA" id="ARBA00005025"/>
    </source>
</evidence>
<dbReference type="InterPro" id="IPR029035">
    <property type="entry name" value="DHS-like_NAD/FAD-binding_dom"/>
</dbReference>
<dbReference type="InterPro" id="IPR000399">
    <property type="entry name" value="TPP-bd_CS"/>
</dbReference>
<evidence type="ECO:0000256" key="7">
    <source>
        <dbReference type="ARBA" id="ARBA00023304"/>
    </source>
</evidence>
<dbReference type="PANTHER" id="PTHR18968:SF13">
    <property type="entry name" value="ACETOLACTATE SYNTHASE CATALYTIC SUBUNIT, MITOCHONDRIAL"/>
    <property type="match status" value="1"/>
</dbReference>
<evidence type="ECO:0000256" key="3">
    <source>
        <dbReference type="ARBA" id="ARBA00007812"/>
    </source>
</evidence>
<dbReference type="InterPro" id="IPR045229">
    <property type="entry name" value="TPP_enz"/>
</dbReference>
<keyword evidence="6 9" id="KW-0786">Thiamine pyrophosphate</keyword>
<protein>
    <recommendedName>
        <fullName evidence="4 9">Acetolactate synthase</fullName>
        <ecNumber evidence="4 9">2.2.1.6</ecNumber>
    </recommendedName>
</protein>
<dbReference type="SUPFAM" id="SSF52518">
    <property type="entry name" value="Thiamin diphosphate-binding fold (THDP-binding)"/>
    <property type="match status" value="2"/>
</dbReference>
<dbReference type="InterPro" id="IPR012846">
    <property type="entry name" value="Acetolactate_synth_lsu"/>
</dbReference>
<comment type="cofactor">
    <cofactor evidence="9">
        <name>thiamine diphosphate</name>
        <dbReference type="ChEBI" id="CHEBI:58937"/>
    </cofactor>
    <text evidence="9">Binds 1 thiamine pyrophosphate per subunit.</text>
</comment>
<dbReference type="CDD" id="cd07035">
    <property type="entry name" value="TPP_PYR_POX_like"/>
    <property type="match status" value="1"/>
</dbReference>